<keyword evidence="3" id="KW-1185">Reference proteome</keyword>
<proteinExistence type="predicted"/>
<dbReference type="SUPFAM" id="SSF52540">
    <property type="entry name" value="P-loop containing nucleoside triphosphate hydrolases"/>
    <property type="match status" value="1"/>
</dbReference>
<dbReference type="OrthoDB" id="9808397at2"/>
<dbReference type="InterPro" id="IPR027417">
    <property type="entry name" value="P-loop_NTPase"/>
</dbReference>
<dbReference type="PIRSF" id="PIRSF002849">
    <property type="entry name" value="AAA_ATPase_chaperone_MoxR_prd"/>
    <property type="match status" value="1"/>
</dbReference>
<dbReference type="Gene3D" id="3.40.50.300">
    <property type="entry name" value="P-loop containing nucleotide triphosphate hydrolases"/>
    <property type="match status" value="1"/>
</dbReference>
<accession>A0A2K8U996</accession>
<dbReference type="EMBL" id="CP020370">
    <property type="protein sequence ID" value="AUB82117.1"/>
    <property type="molecule type" value="Genomic_DNA"/>
</dbReference>
<evidence type="ECO:0000313" key="3">
    <source>
        <dbReference type="Proteomes" id="UP000232638"/>
    </source>
</evidence>
<dbReference type="RefSeq" id="WP_100919864.1">
    <property type="nucleotide sequence ID" value="NZ_CP020370.1"/>
</dbReference>
<dbReference type="InterPro" id="IPR003593">
    <property type="entry name" value="AAA+_ATPase"/>
</dbReference>
<dbReference type="Pfam" id="PF17863">
    <property type="entry name" value="AAA_lid_2"/>
    <property type="match status" value="1"/>
</dbReference>
<dbReference type="GO" id="GO:0005524">
    <property type="term" value="F:ATP binding"/>
    <property type="evidence" value="ECO:0007669"/>
    <property type="project" value="InterPro"/>
</dbReference>
<dbReference type="CDD" id="cd00009">
    <property type="entry name" value="AAA"/>
    <property type="match status" value="1"/>
</dbReference>
<reference evidence="2 3" key="1">
    <citation type="submission" date="2017-03" db="EMBL/GenBank/DDBJ databases">
        <title>Complete genome sequence of Candidatus 'Thiodictyon syntrophicum' sp. nov. strain Cad16T, a photolithoautotroph purple sulfur bacterium isolated from an alpine meromictic lake.</title>
        <authorList>
            <person name="Luedin S.M."/>
            <person name="Pothier J.F."/>
            <person name="Danza F."/>
            <person name="Storelli N."/>
            <person name="Wittwer M."/>
            <person name="Tonolla M."/>
        </authorList>
    </citation>
    <scope>NUCLEOTIDE SEQUENCE [LARGE SCALE GENOMIC DNA]</scope>
    <source>
        <strain evidence="2 3">Cad16T</strain>
    </source>
</reference>
<protein>
    <recommendedName>
        <fullName evidence="1">AAA+ ATPase domain-containing protein</fullName>
    </recommendedName>
</protein>
<sequence length="340" mass="36583">MTTLTSLSTEQALADAAALLGQLDRSIQSAIVGQPTLVGEVLWALLAGGHVLLEGLPGLGKTHLVKALARVLGVDLSRVQCTPDLMPSDITGSEILLHEDTGGDHPGAQRGRLVFMPGPVFGNLVLVDELNRATPKTQSALLEAMQERQVTQGGRTHPLPRPFWVIATQNPIEVEGTYPLPEAQLDRFSMKLRVGFPDAAGLLAMVDLTLDGEPSEHLQPLLDATGVERLMHLAGQVVIADHLKRAAVDLVLATHPDHADPQTRGLVRYGASPRALQALLRTARVRALARTRAHVTLDDLAAVAPGCLRHRVLLSMDAELAGEDPEALIGRILTGWRKRW</sequence>
<feature type="domain" description="AAA+ ATPase" evidence="1">
    <location>
        <begin position="47"/>
        <end position="198"/>
    </location>
</feature>
<dbReference type="SMART" id="SM00382">
    <property type="entry name" value="AAA"/>
    <property type="match status" value="1"/>
</dbReference>
<dbReference type="KEGG" id="tsy:THSYN_14940"/>
<name>A0A2K8U996_9GAMM</name>
<dbReference type="Pfam" id="PF07726">
    <property type="entry name" value="AAA_3"/>
    <property type="match status" value="1"/>
</dbReference>
<dbReference type="PANTHER" id="PTHR42759:SF1">
    <property type="entry name" value="MAGNESIUM-CHELATASE SUBUNIT CHLD"/>
    <property type="match status" value="1"/>
</dbReference>
<dbReference type="Proteomes" id="UP000232638">
    <property type="component" value="Chromosome"/>
</dbReference>
<gene>
    <name evidence="2" type="ORF">THSYN_14940</name>
</gene>
<dbReference type="GO" id="GO:0016887">
    <property type="term" value="F:ATP hydrolysis activity"/>
    <property type="evidence" value="ECO:0007669"/>
    <property type="project" value="InterPro"/>
</dbReference>
<organism evidence="2 3">
    <name type="scientific">Candidatus Thiodictyon syntrophicum</name>
    <dbReference type="NCBI Taxonomy" id="1166950"/>
    <lineage>
        <taxon>Bacteria</taxon>
        <taxon>Pseudomonadati</taxon>
        <taxon>Pseudomonadota</taxon>
        <taxon>Gammaproteobacteria</taxon>
        <taxon>Chromatiales</taxon>
        <taxon>Chromatiaceae</taxon>
        <taxon>Thiodictyon</taxon>
    </lineage>
</organism>
<dbReference type="InterPro" id="IPR050764">
    <property type="entry name" value="CbbQ/NirQ/NorQ/GpvN"/>
</dbReference>
<dbReference type="Gene3D" id="1.10.8.80">
    <property type="entry name" value="Magnesium chelatase subunit I, C-Terminal domain"/>
    <property type="match status" value="1"/>
</dbReference>
<dbReference type="InterPro" id="IPR041628">
    <property type="entry name" value="ChlI/MoxR_AAA_lid"/>
</dbReference>
<evidence type="ECO:0000313" key="2">
    <source>
        <dbReference type="EMBL" id="AUB82117.1"/>
    </source>
</evidence>
<dbReference type="InterPro" id="IPR011703">
    <property type="entry name" value="ATPase_AAA-3"/>
</dbReference>
<dbReference type="PANTHER" id="PTHR42759">
    <property type="entry name" value="MOXR FAMILY PROTEIN"/>
    <property type="match status" value="1"/>
</dbReference>
<dbReference type="AlphaFoldDB" id="A0A2K8U996"/>
<evidence type="ECO:0000259" key="1">
    <source>
        <dbReference type="SMART" id="SM00382"/>
    </source>
</evidence>